<accession>A0A177CGK7</accession>
<dbReference type="InterPro" id="IPR053008">
    <property type="entry name" value="Phomopsin_biosynth_assoc"/>
</dbReference>
<dbReference type="GeneID" id="28761974"/>
<keyword evidence="1" id="KW-0472">Membrane</keyword>
<organism evidence="2 3">
    <name type="scientific">Paraphaeosphaeria sporulosa</name>
    <dbReference type="NCBI Taxonomy" id="1460663"/>
    <lineage>
        <taxon>Eukaryota</taxon>
        <taxon>Fungi</taxon>
        <taxon>Dikarya</taxon>
        <taxon>Ascomycota</taxon>
        <taxon>Pezizomycotina</taxon>
        <taxon>Dothideomycetes</taxon>
        <taxon>Pleosporomycetidae</taxon>
        <taxon>Pleosporales</taxon>
        <taxon>Massarineae</taxon>
        <taxon>Didymosphaeriaceae</taxon>
        <taxon>Paraphaeosphaeria</taxon>
    </lineage>
</organism>
<evidence type="ECO:0000313" key="2">
    <source>
        <dbReference type="EMBL" id="OAG06082.1"/>
    </source>
</evidence>
<sequence length="213" mass="24103">MAISYKYDKVSESDSIPELKGHPYPRSKAKLALYLVTAALLGFLSSSVLSYISHLPPTKLHCGSSYADAQALGCKFDLLSSGWIPHECFDEASETEYREWILNTNNSRRGPFPYFKDKELTQPIEGIDALSRYEDLVYTTMEEHLAHCTQLMRRTHRAAVSRGRMAGLNMDQDEGGAVIDSSHIAHCVKMIWRTDEYLTKYNYTTFGIKSLSC</sequence>
<feature type="transmembrane region" description="Helical" evidence="1">
    <location>
        <begin position="31"/>
        <end position="52"/>
    </location>
</feature>
<reference evidence="2 3" key="1">
    <citation type="submission" date="2016-05" db="EMBL/GenBank/DDBJ databases">
        <title>Comparative analysis of secretome profiles of manganese(II)-oxidizing ascomycete fungi.</title>
        <authorList>
            <consortium name="DOE Joint Genome Institute"/>
            <person name="Zeiner C.A."/>
            <person name="Purvine S.O."/>
            <person name="Zink E.M."/>
            <person name="Wu S."/>
            <person name="Pasa-Tolic L."/>
            <person name="Chaput D.L."/>
            <person name="Haridas S."/>
            <person name="Grigoriev I.V."/>
            <person name="Santelli C.M."/>
            <person name="Hansel C.M."/>
        </authorList>
    </citation>
    <scope>NUCLEOTIDE SEQUENCE [LARGE SCALE GENOMIC DNA]</scope>
    <source>
        <strain evidence="2 3">AP3s5-JAC2a</strain>
    </source>
</reference>
<proteinExistence type="predicted"/>
<dbReference type="EMBL" id="KV441552">
    <property type="protein sequence ID" value="OAG06082.1"/>
    <property type="molecule type" value="Genomic_DNA"/>
</dbReference>
<keyword evidence="1" id="KW-1133">Transmembrane helix</keyword>
<dbReference type="RefSeq" id="XP_018036447.1">
    <property type="nucleotide sequence ID" value="XM_018178488.1"/>
</dbReference>
<name>A0A177CGK7_9PLEO</name>
<dbReference type="AlphaFoldDB" id="A0A177CGK7"/>
<dbReference type="Proteomes" id="UP000077069">
    <property type="component" value="Unassembled WGS sequence"/>
</dbReference>
<keyword evidence="3" id="KW-1185">Reference proteome</keyword>
<dbReference type="OrthoDB" id="3501153at2759"/>
<dbReference type="InParanoid" id="A0A177CGK7"/>
<protein>
    <submittedName>
        <fullName evidence="2">Uncharacterized protein</fullName>
    </submittedName>
</protein>
<evidence type="ECO:0000313" key="3">
    <source>
        <dbReference type="Proteomes" id="UP000077069"/>
    </source>
</evidence>
<dbReference type="STRING" id="1460663.A0A177CGK7"/>
<keyword evidence="1" id="KW-0812">Transmembrane</keyword>
<gene>
    <name evidence="2" type="ORF">CC84DRAFT_1164441</name>
</gene>
<dbReference type="PANTHER" id="PTHR35896">
    <property type="entry name" value="IG-LIKE DOMAIN-CONTAINING PROTEIN"/>
    <property type="match status" value="1"/>
</dbReference>
<evidence type="ECO:0000256" key="1">
    <source>
        <dbReference type="SAM" id="Phobius"/>
    </source>
</evidence>
<dbReference type="PANTHER" id="PTHR35896:SF3">
    <property type="entry name" value="MAJOR FACILITATOR SUPERFAMILY TRANSPORTER"/>
    <property type="match status" value="1"/>
</dbReference>